<reference evidence="12 13" key="1">
    <citation type="submission" date="2016-10" db="EMBL/GenBank/DDBJ databases">
        <authorList>
            <person name="de Groot N.N."/>
        </authorList>
    </citation>
    <scope>NUCLEOTIDE SEQUENCE [LARGE SCALE GENOMIC DNA]</scope>
    <source>
        <strain evidence="12 13">B7-7</strain>
    </source>
</reference>
<evidence type="ECO:0000256" key="4">
    <source>
        <dbReference type="ARBA" id="ARBA00022605"/>
    </source>
</evidence>
<keyword evidence="8 11" id="KW-0067">ATP-binding</keyword>
<dbReference type="PRINTS" id="PR01100">
    <property type="entry name" value="SHIKIMTKNASE"/>
</dbReference>
<evidence type="ECO:0000256" key="6">
    <source>
        <dbReference type="ARBA" id="ARBA00022741"/>
    </source>
</evidence>
<keyword evidence="13" id="KW-1185">Reference proteome</keyword>
<accession>A0A1H9CIA5</accession>
<dbReference type="STRING" id="867345.SAMN05421693_1147"/>
<dbReference type="PANTHER" id="PTHR21087:SF16">
    <property type="entry name" value="SHIKIMATE KINASE 1, CHLOROPLASTIC"/>
    <property type="match status" value="1"/>
</dbReference>
<keyword evidence="11" id="KW-0963">Cytoplasm</keyword>
<dbReference type="EC" id="2.7.1.71" evidence="3 11"/>
<proteinExistence type="inferred from homology"/>
<dbReference type="HAMAP" id="MF_00109">
    <property type="entry name" value="Shikimate_kinase"/>
    <property type="match status" value="1"/>
</dbReference>
<dbReference type="GO" id="GO:0009073">
    <property type="term" value="P:aromatic amino acid family biosynthetic process"/>
    <property type="evidence" value="ECO:0007669"/>
    <property type="project" value="UniProtKB-KW"/>
</dbReference>
<dbReference type="EMBL" id="FOFO01000014">
    <property type="protein sequence ID" value="SEQ00945.1"/>
    <property type="molecule type" value="Genomic_DNA"/>
</dbReference>
<comment type="subunit">
    <text evidence="11">Monomer.</text>
</comment>
<feature type="binding site" evidence="11">
    <location>
        <position position="136"/>
    </location>
    <ligand>
        <name>substrate</name>
    </ligand>
</feature>
<dbReference type="GO" id="GO:0004765">
    <property type="term" value="F:shikimate kinase activity"/>
    <property type="evidence" value="ECO:0007669"/>
    <property type="project" value="UniProtKB-UniRule"/>
</dbReference>
<name>A0A1H9CIA5_9GAMM</name>
<dbReference type="InterPro" id="IPR023000">
    <property type="entry name" value="Shikimate_kinase_CS"/>
</dbReference>
<feature type="binding site" evidence="11">
    <location>
        <position position="57"/>
    </location>
    <ligand>
        <name>substrate</name>
    </ligand>
</feature>
<dbReference type="CDD" id="cd00464">
    <property type="entry name" value="SK"/>
    <property type="match status" value="1"/>
</dbReference>
<feature type="binding site" evidence="11">
    <location>
        <position position="79"/>
    </location>
    <ligand>
        <name>substrate</name>
    </ligand>
</feature>
<keyword evidence="4 11" id="KW-0028">Amino-acid biosynthesis</keyword>
<comment type="pathway">
    <text evidence="1 11">Metabolic intermediate biosynthesis; chorismate biosynthesis; chorismate from D-erythrose 4-phosphate and phosphoenolpyruvate: step 5/7.</text>
</comment>
<gene>
    <name evidence="11" type="primary">aroK</name>
    <name evidence="12" type="ORF">SAMN05421693_1147</name>
</gene>
<dbReference type="GO" id="GO:0005829">
    <property type="term" value="C:cytosol"/>
    <property type="evidence" value="ECO:0007669"/>
    <property type="project" value="TreeGrafter"/>
</dbReference>
<feature type="binding site" evidence="11">
    <location>
        <position position="33"/>
    </location>
    <ligand>
        <name>substrate</name>
    </ligand>
</feature>
<evidence type="ECO:0000313" key="12">
    <source>
        <dbReference type="EMBL" id="SEQ00945.1"/>
    </source>
</evidence>
<sequence length="180" mass="20644">MSNIILIGPMGAGKSTVGRHVATHLRLPFVDSDKEIERRTGVNIPTIFEYEGEAGFRDRESAVIEDLCRREGIVLATGGGVVMRPENRTRLAASGLVIYLRASVHTQLRRTRRDRNRPLLQTDNPRARLESLFKIRDPLYREIADLIVETDREHLRSTIRTIARRFRRLRPTPPRHCQAT</sequence>
<evidence type="ECO:0000256" key="2">
    <source>
        <dbReference type="ARBA" id="ARBA00006997"/>
    </source>
</evidence>
<dbReference type="Gene3D" id="3.40.50.300">
    <property type="entry name" value="P-loop containing nucleotide triphosphate hydrolases"/>
    <property type="match status" value="1"/>
</dbReference>
<dbReference type="GO" id="GO:0009423">
    <property type="term" value="P:chorismate biosynthetic process"/>
    <property type="evidence" value="ECO:0007669"/>
    <property type="project" value="UniProtKB-UniRule"/>
</dbReference>
<keyword evidence="5 11" id="KW-0808">Transferase</keyword>
<dbReference type="GO" id="GO:0000287">
    <property type="term" value="F:magnesium ion binding"/>
    <property type="evidence" value="ECO:0007669"/>
    <property type="project" value="UniProtKB-UniRule"/>
</dbReference>
<keyword evidence="7 11" id="KW-0418">Kinase</keyword>
<evidence type="ECO:0000256" key="9">
    <source>
        <dbReference type="ARBA" id="ARBA00023141"/>
    </source>
</evidence>
<evidence type="ECO:0000313" key="13">
    <source>
        <dbReference type="Proteomes" id="UP000199496"/>
    </source>
</evidence>
<dbReference type="UniPathway" id="UPA00053">
    <property type="reaction ID" value="UER00088"/>
</dbReference>
<dbReference type="NCBIfam" id="NF003456">
    <property type="entry name" value="PRK05057.1"/>
    <property type="match status" value="1"/>
</dbReference>
<evidence type="ECO:0000256" key="1">
    <source>
        <dbReference type="ARBA" id="ARBA00004842"/>
    </source>
</evidence>
<dbReference type="PANTHER" id="PTHR21087">
    <property type="entry name" value="SHIKIMATE KINASE"/>
    <property type="match status" value="1"/>
</dbReference>
<dbReference type="OrthoDB" id="9800332at2"/>
<feature type="binding site" evidence="11">
    <location>
        <position position="117"/>
    </location>
    <ligand>
        <name>ATP</name>
        <dbReference type="ChEBI" id="CHEBI:30616"/>
    </ligand>
</feature>
<keyword evidence="9 11" id="KW-0057">Aromatic amino acid biosynthesis</keyword>
<keyword evidence="11" id="KW-0479">Metal-binding</keyword>
<comment type="caution">
    <text evidence="11">Lacks conserved residue(s) required for the propagation of feature annotation.</text>
</comment>
<dbReference type="AlphaFoldDB" id="A0A1H9CIA5"/>
<protein>
    <recommendedName>
        <fullName evidence="3 11">Shikimate kinase</fullName>
        <shortName evidence="11">SK</shortName>
        <ecNumber evidence="3 11">2.7.1.71</ecNumber>
    </recommendedName>
</protein>
<feature type="binding site" evidence="11">
    <location>
        <begin position="11"/>
        <end position="16"/>
    </location>
    <ligand>
        <name>ATP</name>
        <dbReference type="ChEBI" id="CHEBI:30616"/>
    </ligand>
</feature>
<dbReference type="InterPro" id="IPR027417">
    <property type="entry name" value="P-loop_NTPase"/>
</dbReference>
<comment type="similarity">
    <text evidence="2 11">Belongs to the shikimate kinase family.</text>
</comment>
<organism evidence="12 13">
    <name type="scientific">Ectothiorhodospira magna</name>
    <dbReference type="NCBI Taxonomy" id="867345"/>
    <lineage>
        <taxon>Bacteria</taxon>
        <taxon>Pseudomonadati</taxon>
        <taxon>Pseudomonadota</taxon>
        <taxon>Gammaproteobacteria</taxon>
        <taxon>Chromatiales</taxon>
        <taxon>Ectothiorhodospiraceae</taxon>
        <taxon>Ectothiorhodospira</taxon>
    </lineage>
</organism>
<dbReference type="SUPFAM" id="SSF52540">
    <property type="entry name" value="P-loop containing nucleoside triphosphate hydrolases"/>
    <property type="match status" value="1"/>
</dbReference>
<evidence type="ECO:0000256" key="5">
    <source>
        <dbReference type="ARBA" id="ARBA00022679"/>
    </source>
</evidence>
<feature type="binding site" evidence="11">
    <location>
        <position position="15"/>
    </location>
    <ligand>
        <name>Mg(2+)</name>
        <dbReference type="ChEBI" id="CHEBI:18420"/>
    </ligand>
</feature>
<evidence type="ECO:0000256" key="7">
    <source>
        <dbReference type="ARBA" id="ARBA00022777"/>
    </source>
</evidence>
<comment type="function">
    <text evidence="11">Catalyzes the specific phosphorylation of the 3-hydroxyl group of shikimic acid using ATP as a cosubstrate.</text>
</comment>
<dbReference type="Proteomes" id="UP000199496">
    <property type="component" value="Unassembled WGS sequence"/>
</dbReference>
<comment type="cofactor">
    <cofactor evidence="11">
        <name>Mg(2+)</name>
        <dbReference type="ChEBI" id="CHEBI:18420"/>
    </cofactor>
    <text evidence="11">Binds 1 Mg(2+) ion per subunit.</text>
</comment>
<dbReference type="Pfam" id="PF01202">
    <property type="entry name" value="SKI"/>
    <property type="match status" value="1"/>
</dbReference>
<dbReference type="GO" id="GO:0008652">
    <property type="term" value="P:amino acid biosynthetic process"/>
    <property type="evidence" value="ECO:0007669"/>
    <property type="project" value="UniProtKB-KW"/>
</dbReference>
<comment type="subcellular location">
    <subcellularLocation>
        <location evidence="11">Cytoplasm</location>
    </subcellularLocation>
</comment>
<dbReference type="InterPro" id="IPR000623">
    <property type="entry name" value="Shikimate_kinase/TSH1"/>
</dbReference>
<evidence type="ECO:0000256" key="11">
    <source>
        <dbReference type="HAMAP-Rule" id="MF_00109"/>
    </source>
</evidence>
<evidence type="ECO:0000256" key="10">
    <source>
        <dbReference type="ARBA" id="ARBA00048567"/>
    </source>
</evidence>
<dbReference type="RefSeq" id="WP_090206402.1">
    <property type="nucleotide sequence ID" value="NZ_FOFO01000014.1"/>
</dbReference>
<dbReference type="GO" id="GO:0005524">
    <property type="term" value="F:ATP binding"/>
    <property type="evidence" value="ECO:0007669"/>
    <property type="project" value="UniProtKB-UniRule"/>
</dbReference>
<keyword evidence="11" id="KW-0460">Magnesium</keyword>
<dbReference type="InterPro" id="IPR031322">
    <property type="entry name" value="Shikimate/glucono_kinase"/>
</dbReference>
<evidence type="ECO:0000256" key="8">
    <source>
        <dbReference type="ARBA" id="ARBA00022840"/>
    </source>
</evidence>
<keyword evidence="6 11" id="KW-0547">Nucleotide-binding</keyword>
<dbReference type="PROSITE" id="PS01128">
    <property type="entry name" value="SHIKIMATE_KINASE"/>
    <property type="match status" value="1"/>
</dbReference>
<evidence type="ECO:0000256" key="3">
    <source>
        <dbReference type="ARBA" id="ARBA00012154"/>
    </source>
</evidence>
<comment type="catalytic activity">
    <reaction evidence="10 11">
        <text>shikimate + ATP = 3-phosphoshikimate + ADP + H(+)</text>
        <dbReference type="Rhea" id="RHEA:13121"/>
        <dbReference type="ChEBI" id="CHEBI:15378"/>
        <dbReference type="ChEBI" id="CHEBI:30616"/>
        <dbReference type="ChEBI" id="CHEBI:36208"/>
        <dbReference type="ChEBI" id="CHEBI:145989"/>
        <dbReference type="ChEBI" id="CHEBI:456216"/>
        <dbReference type="EC" id="2.7.1.71"/>
    </reaction>
</comment>